<reference evidence="2 3" key="1">
    <citation type="journal article" date="2014" name="Genome Announc.">
        <title>Draft genome sequences of eight enterohepatic helicobacter species isolated from both laboratory and wild rodents.</title>
        <authorList>
            <person name="Sheh A."/>
            <person name="Shen Z."/>
            <person name="Fox J.G."/>
        </authorList>
    </citation>
    <scope>NUCLEOTIDE SEQUENCE [LARGE SCALE GENOMIC DNA]</scope>
    <source>
        <strain evidence="2 3">MIT 97-6194</strain>
    </source>
</reference>
<dbReference type="Proteomes" id="UP000029714">
    <property type="component" value="Unassembled WGS sequence"/>
</dbReference>
<evidence type="ECO:0000313" key="3">
    <source>
        <dbReference type="Proteomes" id="UP000029714"/>
    </source>
</evidence>
<organism evidence="2 3">
    <name type="scientific">Helicobacter saguini</name>
    <dbReference type="NCBI Taxonomy" id="1548018"/>
    <lineage>
        <taxon>Bacteria</taxon>
        <taxon>Pseudomonadati</taxon>
        <taxon>Campylobacterota</taxon>
        <taxon>Epsilonproteobacteria</taxon>
        <taxon>Campylobacterales</taxon>
        <taxon>Helicobacteraceae</taxon>
        <taxon>Helicobacter</taxon>
    </lineage>
</organism>
<proteinExistence type="predicted"/>
<dbReference type="OrthoDB" id="5329176at2"/>
<dbReference type="STRING" id="1548018.LS64_04575"/>
<evidence type="ECO:0000313" key="2">
    <source>
        <dbReference type="EMBL" id="TLD94992.1"/>
    </source>
</evidence>
<gene>
    <name evidence="1" type="ORF">DCO61_04730</name>
    <name evidence="2" type="ORF">LS64_003480</name>
</gene>
<evidence type="ECO:0000313" key="1">
    <source>
        <dbReference type="EMBL" id="MWV69332.1"/>
    </source>
</evidence>
<name>A0A347VSV8_9HELI</name>
<dbReference type="EMBL" id="JRMP02000004">
    <property type="protein sequence ID" value="TLD94992.1"/>
    <property type="molecule type" value="Genomic_DNA"/>
</dbReference>
<accession>A0A347VSV8</accession>
<dbReference type="AlphaFoldDB" id="A0A347VSV8"/>
<dbReference type="EMBL" id="QBIU01000001">
    <property type="protein sequence ID" value="MWV69332.1"/>
    <property type="molecule type" value="Genomic_DNA"/>
</dbReference>
<reference evidence="2" key="3">
    <citation type="submission" date="2018-04" db="EMBL/GenBank/DDBJ databases">
        <authorList>
            <person name="Sheh A."/>
            <person name="Shen Z."/>
            <person name="Mannion A.J."/>
            <person name="Fox J.G."/>
        </authorList>
    </citation>
    <scope>NUCLEOTIDE SEQUENCE</scope>
    <source>
        <strain evidence="2">MIT 97-6194</strain>
    </source>
</reference>
<dbReference type="Proteomes" id="UP000477070">
    <property type="component" value="Unassembled WGS sequence"/>
</dbReference>
<comment type="caution">
    <text evidence="2">The sequence shown here is derived from an EMBL/GenBank/DDBJ whole genome shotgun (WGS) entry which is preliminary data.</text>
</comment>
<keyword evidence="3" id="KW-1185">Reference proteome</keyword>
<protein>
    <submittedName>
        <fullName evidence="2">Uncharacterized protein</fullName>
    </submittedName>
</protein>
<dbReference type="RefSeq" id="WP_034571134.1">
    <property type="nucleotide sequence ID" value="NZ_JRMP02000004.1"/>
</dbReference>
<sequence length="186" mass="21809">MKTFKDLLNSTQFTQRMVNYGYCTNKLMNFILNSNALQPLLHFLPLSVKNNVLAIFPSKRNKNEILICLKSQPACVEFNKYHAKEMINLIQTNRFLPPNLKTYTKITAYVPTNRLYTSKIVQIRPEKKLIESARGNFRNLATDAKIHAIFEEIRQVAITNQRKLERLNSQKIDSNPIDYKFQKTRR</sequence>
<evidence type="ECO:0000313" key="4">
    <source>
        <dbReference type="Proteomes" id="UP000477070"/>
    </source>
</evidence>
<reference evidence="1 4" key="4">
    <citation type="submission" date="2019-12" db="EMBL/GenBank/DDBJ databases">
        <title>Multi-Generational Helicobacter saguini Isolates.</title>
        <authorList>
            <person name="Mannion A."/>
            <person name="Shen Z."/>
            <person name="Fox J.G."/>
        </authorList>
    </citation>
    <scope>NUCLEOTIDE SEQUENCE [LARGE SCALE GENOMIC DNA]</scope>
    <source>
        <strain evidence="1">16-048</strain>
        <strain evidence="4">16-048 (F4)</strain>
    </source>
</reference>
<reference evidence="2 3" key="2">
    <citation type="journal article" date="2016" name="Infect. Immun.">
        <title>Helicobacter saguini, a Novel Helicobacter Isolated from Cotton-Top Tamarins with Ulcerative Colitis, Has Proinflammatory Properties and Induces Typhlocolitis and Dysplasia in Gnotobiotic IL-10-/- Mice.</title>
        <authorList>
            <person name="Shen Z."/>
            <person name="Mannion A."/>
            <person name="Whary M.T."/>
            <person name="Muthupalani S."/>
            <person name="Sheh A."/>
            <person name="Feng Y."/>
            <person name="Gong G."/>
            <person name="Vandamme P."/>
            <person name="Holcombe H.R."/>
            <person name="Paster B.J."/>
            <person name="Fox J.G."/>
        </authorList>
    </citation>
    <scope>NUCLEOTIDE SEQUENCE [LARGE SCALE GENOMIC DNA]</scope>
    <source>
        <strain evidence="2 3">MIT 97-6194</strain>
    </source>
</reference>